<sequence>MHGPPSGDSKRMSVTEGGIKYPETTEGGRPKLGGLMDPRQGVIERSGRCQTCAGNMTECPGHFGHIELAKPVFHVGFVTKIMKVLRCVCFFCSKLLVDAAMQKSGRPLKSIKQRLKGKEGRVRGNLMGKRVDFSARTVITPDPNLQIDQVGVPRSIAANMTFPEIVTPFNIDRLQELVRRGNMLLCLIMMLFLKVERHMCDGDIVIFNRQPTLHKMSMMGHRVRILPWSTFRLNLSVTTPYNADFDGDEMNLHLPQSLETRAEIQELAMVPRMIVTPQSNRPVMGIVQDTLTAVLRDTLSHSQKGPAILKPRPLWTGKQIFSLIIPGHINVIRTHSTHPDDEDSGPYKHISPGDTKVQRRLYNTSVIVENGELIMGILCKKSLGTSAGSLVHISYLEMGHDITRLFYSNIQTVVNNWLLIEGEEGRAHNNELEPTPGNTLRQTFENQVNRILNDARDKTGSSAQKSLSEYNNFKSMVVAGSKGSKINISQVIAVVGQQNVEGKRIPFGFKHRTLPHFIKDDYGPESRGFVENSYLAGLTPTEFFFHAMGGREGLIDTAVKTAETGYIQRRLIKSMESVMVKYDGTVRNSINQVVQLRYGEDGSDSIKIFRINTRTPTDLHPLRAHPGEMVGALAAQSLGEPATQMTLNTFHYAGVSAKNVTLGVPRLKELINISKRPKTPSLTVFLLGQAARDAERAKDILCRLEHTTLRKVNAPEYLTLELKRQKCVTLFTFSGSSCGRRIVIWVLLFSLELPILTFIDISLSGEKQVLKCWTVALVQVLGIEAVRKALERELYHVISFDGSYVNYRHLALLCDTMTCRGHLMAITRHGINRQDTGPLMKCSFEETVDVLMEASSHGEVDPMKGVSENIMLGQLAPAGTGCFDLLLDAEKCKYGMEIPTNIPGISVAGRKSHIYHRLHTNQFNVYGCTRSTFICVLLYTQYILVSTRIILVCTDVYAVYTCVYCCTLSIYSCVLLYTQ</sequence>
<comment type="function">
    <text evidence="19">RNA-dependent RNA polymerase that catalyzes the extension of a non-coding RNA (ncRNA) at the 3'-end using the four ribonucleoside triphosphates as substrates. An internal ncRNA sequence near the 3'-end serves as a template in a single-round Pol II-mediated RNA polymerization reaction. May decrease the stability of ncRNAs that repress Pol II-mediated gene transcription.</text>
</comment>
<evidence type="ECO:0000256" key="12">
    <source>
        <dbReference type="ARBA" id="ARBA00022843"/>
    </source>
</evidence>
<name>A0A3B4BGG4_9GOBI</name>
<feature type="domain" description="RNA polymerase N-terminal" evidence="23">
    <location>
        <begin position="69"/>
        <end position="298"/>
    </location>
</feature>
<feature type="region of interest" description="Disordered" evidence="21">
    <location>
        <begin position="1"/>
        <end position="35"/>
    </location>
</feature>
<evidence type="ECO:0000256" key="14">
    <source>
        <dbReference type="ARBA" id="ARBA00023163"/>
    </source>
</evidence>
<evidence type="ECO:0000256" key="7">
    <source>
        <dbReference type="ARBA" id="ARBA00022695"/>
    </source>
</evidence>
<keyword evidence="7 20" id="KW-0548">Nucleotidyltransferase</keyword>
<evidence type="ECO:0000256" key="13">
    <source>
        <dbReference type="ARBA" id="ARBA00023125"/>
    </source>
</evidence>
<evidence type="ECO:0000256" key="4">
    <source>
        <dbReference type="ARBA" id="ARBA00022499"/>
    </source>
</evidence>
<dbReference type="FunFam" id="1.10.274.100:FF:000001">
    <property type="entry name" value="DNA-directed RNA polymerase subunit"/>
    <property type="match status" value="1"/>
</dbReference>
<evidence type="ECO:0000256" key="19">
    <source>
        <dbReference type="ARBA" id="ARBA00058652"/>
    </source>
</evidence>
<comment type="catalytic activity">
    <reaction evidence="16">
        <text>RNA(n) + a ribonucleoside 5'-triphosphate = RNA(n+1) + diphosphate</text>
        <dbReference type="Rhea" id="RHEA:21248"/>
        <dbReference type="Rhea" id="RHEA-COMP:14527"/>
        <dbReference type="Rhea" id="RHEA-COMP:17342"/>
        <dbReference type="ChEBI" id="CHEBI:33019"/>
        <dbReference type="ChEBI" id="CHEBI:61557"/>
        <dbReference type="ChEBI" id="CHEBI:140395"/>
        <dbReference type="EC" id="2.7.7.48"/>
    </reaction>
    <physiologicalReaction direction="left-to-right" evidence="16">
        <dbReference type="Rhea" id="RHEA:21249"/>
    </physiologicalReaction>
</comment>
<keyword evidence="22" id="KW-0812">Transmembrane</keyword>
<dbReference type="Gene3D" id="2.40.40.20">
    <property type="match status" value="1"/>
</dbReference>
<dbReference type="Ensembl" id="ENSPMGT00000029317.1">
    <property type="protein sequence ID" value="ENSPMGP00000027519.1"/>
    <property type="gene ID" value="ENSPMGG00000019734.1"/>
</dbReference>
<protein>
    <recommendedName>
        <fullName evidence="20">DNA-directed RNA polymerase subunit</fullName>
        <ecNumber evidence="20">2.7.7.6</ecNumber>
    </recommendedName>
</protein>
<evidence type="ECO:0000256" key="16">
    <source>
        <dbReference type="ARBA" id="ARBA00051466"/>
    </source>
</evidence>
<dbReference type="GO" id="GO:0046872">
    <property type="term" value="F:metal ion binding"/>
    <property type="evidence" value="ECO:0007669"/>
    <property type="project" value="UniProtKB-KW"/>
</dbReference>
<keyword evidence="5" id="KW-0597">Phosphoprotein</keyword>
<keyword evidence="25" id="KW-1185">Reference proteome</keyword>
<dbReference type="Gene3D" id="1.10.150.390">
    <property type="match status" value="1"/>
</dbReference>
<comment type="similarity">
    <text evidence="2 20">Belongs to the RNA polymerase beta' chain family.</text>
</comment>
<dbReference type="GO" id="GO:0003677">
    <property type="term" value="F:DNA binding"/>
    <property type="evidence" value="ECO:0007669"/>
    <property type="project" value="UniProtKB-KW"/>
</dbReference>
<reference evidence="24" key="1">
    <citation type="submission" date="2025-08" db="UniProtKB">
        <authorList>
            <consortium name="Ensembl"/>
        </authorList>
    </citation>
    <scope>IDENTIFICATION</scope>
</reference>
<dbReference type="PANTHER" id="PTHR19376">
    <property type="entry name" value="DNA-DIRECTED RNA POLYMERASE"/>
    <property type="match status" value="1"/>
</dbReference>
<dbReference type="InterPro" id="IPR007081">
    <property type="entry name" value="RNA_pol_Rpb1_5"/>
</dbReference>
<keyword evidence="3 20" id="KW-0240">DNA-directed RNA polymerase</keyword>
<dbReference type="InterPro" id="IPR038120">
    <property type="entry name" value="Rpb1_funnel_sf"/>
</dbReference>
<evidence type="ECO:0000256" key="18">
    <source>
        <dbReference type="ARBA" id="ARBA00052255"/>
    </source>
</evidence>
<evidence type="ECO:0000256" key="11">
    <source>
        <dbReference type="ARBA" id="ARBA00022842"/>
    </source>
</evidence>
<dbReference type="InterPro" id="IPR045867">
    <property type="entry name" value="DNA-dir_RpoC_beta_prime"/>
</dbReference>
<dbReference type="FunFam" id="4.10.860.120:FF:000005">
    <property type="entry name" value="DNA-directed RNA polymerase subunit"/>
    <property type="match status" value="1"/>
</dbReference>
<dbReference type="InterPro" id="IPR007080">
    <property type="entry name" value="RNA_pol_Rpb1_1"/>
</dbReference>
<keyword evidence="4" id="KW-1017">Isopeptide bond</keyword>
<dbReference type="PANTHER" id="PTHR19376:SF37">
    <property type="entry name" value="DNA-DIRECTED RNA POLYMERASE II SUBUNIT RPB1"/>
    <property type="match status" value="1"/>
</dbReference>
<dbReference type="Gene3D" id="1.10.132.30">
    <property type="match status" value="1"/>
</dbReference>
<evidence type="ECO:0000256" key="8">
    <source>
        <dbReference type="ARBA" id="ARBA00022723"/>
    </source>
</evidence>
<dbReference type="Pfam" id="PF05000">
    <property type="entry name" value="RNA_pol_Rpb1_4"/>
    <property type="match status" value="1"/>
</dbReference>
<comment type="catalytic activity">
    <reaction evidence="17">
        <text>a 3'-end ribonucleotidyl-ribonucleotide-RNA + H2O = a 3'-end ribonucleotide-RNA + a ribonucleoside 5'-phosphate + H(+)</text>
        <dbReference type="Rhea" id="RHEA:77763"/>
        <dbReference type="Rhea" id="RHEA-COMP:17428"/>
        <dbReference type="Rhea" id="RHEA-COMP:18982"/>
        <dbReference type="ChEBI" id="CHEBI:15377"/>
        <dbReference type="ChEBI" id="CHEBI:15378"/>
        <dbReference type="ChEBI" id="CHEBI:58043"/>
        <dbReference type="ChEBI" id="CHEBI:74896"/>
        <dbReference type="ChEBI" id="CHEBI:197502"/>
    </reaction>
    <physiologicalReaction direction="left-to-right" evidence="17">
        <dbReference type="Rhea" id="RHEA:77764"/>
    </physiologicalReaction>
</comment>
<dbReference type="Pfam" id="PF04997">
    <property type="entry name" value="RNA_pol_Rpb1_1"/>
    <property type="match status" value="1"/>
</dbReference>
<dbReference type="Pfam" id="PF00623">
    <property type="entry name" value="RNA_pol_Rpb1_2"/>
    <property type="match status" value="2"/>
</dbReference>
<dbReference type="GO" id="GO:0006351">
    <property type="term" value="P:DNA-templated transcription"/>
    <property type="evidence" value="ECO:0007669"/>
    <property type="project" value="InterPro"/>
</dbReference>
<evidence type="ECO:0000313" key="25">
    <source>
        <dbReference type="Proteomes" id="UP000261520"/>
    </source>
</evidence>
<dbReference type="Gene3D" id="6.20.50.80">
    <property type="match status" value="1"/>
</dbReference>
<evidence type="ECO:0000256" key="15">
    <source>
        <dbReference type="ARBA" id="ARBA00023242"/>
    </source>
</evidence>
<dbReference type="FunFam" id="1.10.150.390:FF:000001">
    <property type="entry name" value="DNA-directed RNA polymerase subunit"/>
    <property type="match status" value="1"/>
</dbReference>
<dbReference type="FunFam" id="1.10.132.30:FF:000001">
    <property type="entry name" value="DNA-directed RNA polymerase subunit"/>
    <property type="match status" value="1"/>
</dbReference>
<evidence type="ECO:0000256" key="9">
    <source>
        <dbReference type="ARBA" id="ARBA00022737"/>
    </source>
</evidence>
<keyword evidence="8" id="KW-0479">Metal-binding</keyword>
<reference evidence="24" key="2">
    <citation type="submission" date="2025-09" db="UniProtKB">
        <authorList>
            <consortium name="Ensembl"/>
        </authorList>
    </citation>
    <scope>IDENTIFICATION</scope>
</reference>
<organism evidence="24 25">
    <name type="scientific">Periophthalmus magnuspinnatus</name>
    <dbReference type="NCBI Taxonomy" id="409849"/>
    <lineage>
        <taxon>Eukaryota</taxon>
        <taxon>Metazoa</taxon>
        <taxon>Chordata</taxon>
        <taxon>Craniata</taxon>
        <taxon>Vertebrata</taxon>
        <taxon>Euteleostomi</taxon>
        <taxon>Actinopterygii</taxon>
        <taxon>Neopterygii</taxon>
        <taxon>Teleostei</taxon>
        <taxon>Neoteleostei</taxon>
        <taxon>Acanthomorphata</taxon>
        <taxon>Gobiaria</taxon>
        <taxon>Gobiiformes</taxon>
        <taxon>Gobioidei</taxon>
        <taxon>Gobiidae</taxon>
        <taxon>Oxudercinae</taxon>
        <taxon>Periophthalmus</taxon>
    </lineage>
</organism>
<keyword evidence="22" id="KW-1133">Transmembrane helix</keyword>
<dbReference type="Gene3D" id="3.30.1490.180">
    <property type="entry name" value="RNA polymerase ii"/>
    <property type="match status" value="1"/>
</dbReference>
<dbReference type="InterPro" id="IPR006592">
    <property type="entry name" value="RNA_pol_N"/>
</dbReference>
<dbReference type="GO" id="GO:0005665">
    <property type="term" value="C:RNA polymerase II, core complex"/>
    <property type="evidence" value="ECO:0007669"/>
    <property type="project" value="TreeGrafter"/>
</dbReference>
<keyword evidence="12" id="KW-0832">Ubl conjugation</keyword>
<evidence type="ECO:0000256" key="21">
    <source>
        <dbReference type="SAM" id="MobiDB-lite"/>
    </source>
</evidence>
<evidence type="ECO:0000256" key="3">
    <source>
        <dbReference type="ARBA" id="ARBA00022478"/>
    </source>
</evidence>
<feature type="transmembrane region" description="Helical" evidence="22">
    <location>
        <begin position="742"/>
        <end position="761"/>
    </location>
</feature>
<evidence type="ECO:0000256" key="10">
    <source>
        <dbReference type="ARBA" id="ARBA00022833"/>
    </source>
</evidence>
<dbReference type="InterPro" id="IPR007083">
    <property type="entry name" value="RNA_pol_Rpb1_4"/>
</dbReference>
<evidence type="ECO:0000256" key="17">
    <source>
        <dbReference type="ARBA" id="ARBA00051968"/>
    </source>
</evidence>
<dbReference type="Gene3D" id="6.10.250.2940">
    <property type="match status" value="1"/>
</dbReference>
<dbReference type="Gene3D" id="4.10.320.40">
    <property type="match status" value="1"/>
</dbReference>
<dbReference type="InterPro" id="IPR000722">
    <property type="entry name" value="RNA_pol_asu"/>
</dbReference>
<dbReference type="AlphaFoldDB" id="A0A3B4BGG4"/>
<comment type="catalytic activity">
    <reaction evidence="18">
        <text>RNA(n) + a ribonucleoside 5'-triphosphate = RNA(n+1) + diphosphate</text>
        <dbReference type="Rhea" id="RHEA:21248"/>
        <dbReference type="Rhea" id="RHEA-COMP:14527"/>
        <dbReference type="Rhea" id="RHEA-COMP:17342"/>
        <dbReference type="ChEBI" id="CHEBI:33019"/>
        <dbReference type="ChEBI" id="CHEBI:61557"/>
        <dbReference type="ChEBI" id="CHEBI:140395"/>
        <dbReference type="EC" id="2.7.7.6"/>
    </reaction>
    <physiologicalReaction direction="left-to-right" evidence="18">
        <dbReference type="Rhea" id="RHEA:21249"/>
    </physiologicalReaction>
    <physiologicalReaction direction="right-to-left" evidence="18">
        <dbReference type="Rhea" id="RHEA:21250"/>
    </physiologicalReaction>
</comment>
<keyword evidence="13" id="KW-0238">DNA-binding</keyword>
<evidence type="ECO:0000313" key="24">
    <source>
        <dbReference type="Ensembl" id="ENSPMGP00000027519.1"/>
    </source>
</evidence>
<evidence type="ECO:0000256" key="6">
    <source>
        <dbReference type="ARBA" id="ARBA00022679"/>
    </source>
</evidence>
<dbReference type="FunFam" id="2.40.40.20:FF:000019">
    <property type="entry name" value="DNA-directed RNA polymerase II subunit RPB1"/>
    <property type="match status" value="1"/>
</dbReference>
<evidence type="ECO:0000259" key="23">
    <source>
        <dbReference type="SMART" id="SM00663"/>
    </source>
</evidence>
<dbReference type="InterPro" id="IPR044893">
    <property type="entry name" value="RNA_pol_Rpb1_clamp_domain"/>
</dbReference>
<keyword evidence="10" id="KW-0862">Zinc</keyword>
<keyword evidence="14 20" id="KW-0804">Transcription</keyword>
<evidence type="ECO:0000256" key="2">
    <source>
        <dbReference type="ARBA" id="ARBA00006460"/>
    </source>
</evidence>
<dbReference type="Proteomes" id="UP000261520">
    <property type="component" value="Unplaced"/>
</dbReference>
<keyword evidence="9" id="KW-0677">Repeat</keyword>
<dbReference type="EC" id="2.7.7.6" evidence="20"/>
<evidence type="ECO:0000256" key="5">
    <source>
        <dbReference type="ARBA" id="ARBA00022553"/>
    </source>
</evidence>
<keyword evidence="22" id="KW-0472">Membrane</keyword>
<accession>A0A3B4BGG4</accession>
<evidence type="ECO:0000256" key="20">
    <source>
        <dbReference type="RuleBase" id="RU004279"/>
    </source>
</evidence>
<dbReference type="InterPro" id="IPR007066">
    <property type="entry name" value="RNA_pol_Rpb1_3"/>
</dbReference>
<keyword evidence="15" id="KW-0539">Nucleus</keyword>
<dbReference type="GO" id="GO:0003968">
    <property type="term" value="F:RNA-directed RNA polymerase activity"/>
    <property type="evidence" value="ECO:0007669"/>
    <property type="project" value="UniProtKB-EC"/>
</dbReference>
<dbReference type="Pfam" id="PF04998">
    <property type="entry name" value="RNA_pol_Rpb1_5"/>
    <property type="match status" value="1"/>
</dbReference>
<dbReference type="Gene3D" id="4.10.860.120">
    <property type="entry name" value="RNA polymerase II, clamp domain"/>
    <property type="match status" value="1"/>
</dbReference>
<evidence type="ECO:0000256" key="22">
    <source>
        <dbReference type="SAM" id="Phobius"/>
    </source>
</evidence>
<dbReference type="GO" id="GO:0003899">
    <property type="term" value="F:DNA-directed RNA polymerase activity"/>
    <property type="evidence" value="ECO:0007669"/>
    <property type="project" value="UniProtKB-EC"/>
</dbReference>
<feature type="transmembrane region" description="Helical" evidence="22">
    <location>
        <begin position="932"/>
        <end position="951"/>
    </location>
</feature>
<keyword evidence="6 20" id="KW-0808">Transferase</keyword>
<evidence type="ECO:0000256" key="1">
    <source>
        <dbReference type="ARBA" id="ARBA00004123"/>
    </source>
</evidence>
<keyword evidence="11" id="KW-0460">Magnesium</keyword>
<dbReference type="SMART" id="SM00663">
    <property type="entry name" value="RPOLA_N"/>
    <property type="match status" value="1"/>
</dbReference>
<comment type="subcellular location">
    <subcellularLocation>
        <location evidence="1">Nucleus</location>
    </subcellularLocation>
</comment>
<dbReference type="SUPFAM" id="SSF64484">
    <property type="entry name" value="beta and beta-prime subunits of DNA dependent RNA-polymerase"/>
    <property type="match status" value="1"/>
</dbReference>
<dbReference type="CDD" id="cd02733">
    <property type="entry name" value="RNAP_II_RPB1_N"/>
    <property type="match status" value="1"/>
</dbReference>
<comment type="function">
    <text evidence="20">DNA-dependent RNA polymerase catalyzes the transcription of DNA into RNA using the four ribonucleoside triphosphates as substrates.</text>
</comment>
<feature type="transmembrane region" description="Helical" evidence="22">
    <location>
        <begin position="957"/>
        <end position="977"/>
    </location>
</feature>
<proteinExistence type="inferred from homology"/>
<dbReference type="Pfam" id="PF04983">
    <property type="entry name" value="RNA_pol_Rpb1_3"/>
    <property type="match status" value="1"/>
</dbReference>